<accession>A0A508AXT4</accession>
<dbReference type="Pfam" id="PF05193">
    <property type="entry name" value="Peptidase_M16_C"/>
    <property type="match status" value="2"/>
</dbReference>
<feature type="domain" description="Peptidase M16 C-terminal" evidence="7">
    <location>
        <begin position="729"/>
        <end position="890"/>
    </location>
</feature>
<organism evidence="8 9">
    <name type="scientific">Marilutibacter maris</name>
    <dbReference type="NCBI Taxonomy" id="1605891"/>
    <lineage>
        <taxon>Bacteria</taxon>
        <taxon>Pseudomonadati</taxon>
        <taxon>Pseudomonadota</taxon>
        <taxon>Gammaproteobacteria</taxon>
        <taxon>Lysobacterales</taxon>
        <taxon>Lysobacteraceae</taxon>
        <taxon>Marilutibacter</taxon>
    </lineage>
</organism>
<dbReference type="InterPro" id="IPR007863">
    <property type="entry name" value="Peptidase_M16_C"/>
</dbReference>
<keyword evidence="5" id="KW-0482">Metalloprotease</keyword>
<evidence type="ECO:0000256" key="4">
    <source>
        <dbReference type="ARBA" id="ARBA00022833"/>
    </source>
</evidence>
<evidence type="ECO:0000256" key="5">
    <source>
        <dbReference type="ARBA" id="ARBA00023049"/>
    </source>
</evidence>
<dbReference type="GO" id="GO:0006508">
    <property type="term" value="P:proteolysis"/>
    <property type="evidence" value="ECO:0007669"/>
    <property type="project" value="UniProtKB-KW"/>
</dbReference>
<protein>
    <submittedName>
        <fullName evidence="8">Insulinase family protein</fullName>
    </submittedName>
</protein>
<dbReference type="Gene3D" id="3.30.830.10">
    <property type="entry name" value="Metalloenzyme, LuxS/M16 peptidase-like"/>
    <property type="match status" value="4"/>
</dbReference>
<dbReference type="SUPFAM" id="SSF63411">
    <property type="entry name" value="LuxS/MPP-like metallohydrolase"/>
    <property type="match status" value="3"/>
</dbReference>
<evidence type="ECO:0000256" key="2">
    <source>
        <dbReference type="ARBA" id="ARBA00022670"/>
    </source>
</evidence>
<feature type="domain" description="Peptidase M16 N-terminal" evidence="6">
    <location>
        <begin position="75"/>
        <end position="200"/>
    </location>
</feature>
<dbReference type="InterPro" id="IPR011249">
    <property type="entry name" value="Metalloenz_LuxS/M16"/>
</dbReference>
<dbReference type="InterPro" id="IPR011765">
    <property type="entry name" value="Pept_M16_N"/>
</dbReference>
<evidence type="ECO:0000256" key="1">
    <source>
        <dbReference type="ARBA" id="ARBA00007261"/>
    </source>
</evidence>
<keyword evidence="3" id="KW-0378">Hydrolase</keyword>
<dbReference type="PROSITE" id="PS51257">
    <property type="entry name" value="PROKAR_LIPOPROTEIN"/>
    <property type="match status" value="1"/>
</dbReference>
<comment type="caution">
    <text evidence="8">The sequence shown here is derived from an EMBL/GenBank/DDBJ whole genome shotgun (WGS) entry which is preliminary data.</text>
</comment>
<reference evidence="8 9" key="1">
    <citation type="submission" date="2019-10" db="EMBL/GenBank/DDBJ databases">
        <title>Lysobacter alkalisoli sp. nov., isolated from saline-alkaline soil.</title>
        <authorList>
            <person name="Sun J.-Q."/>
        </authorList>
    </citation>
    <scope>NUCLEOTIDE SEQUENCE [LARGE SCALE GENOMIC DNA]</scope>
    <source>
        <strain evidence="8 9">KCTC 42381</strain>
    </source>
</reference>
<dbReference type="Pfam" id="PF00675">
    <property type="entry name" value="Peptidase_M16"/>
    <property type="match status" value="1"/>
</dbReference>
<dbReference type="Proteomes" id="UP000320431">
    <property type="component" value="Unassembled WGS sequence"/>
</dbReference>
<dbReference type="EMBL" id="VICD02000160">
    <property type="protein sequence ID" value="KAB8188905.1"/>
    <property type="molecule type" value="Genomic_DNA"/>
</dbReference>
<evidence type="ECO:0000313" key="9">
    <source>
        <dbReference type="Proteomes" id="UP000320431"/>
    </source>
</evidence>
<keyword evidence="2" id="KW-0645">Protease</keyword>
<dbReference type="PANTHER" id="PTHR43690">
    <property type="entry name" value="NARDILYSIN"/>
    <property type="match status" value="1"/>
</dbReference>
<gene>
    <name evidence="8" type="ORF">FKV24_009735</name>
</gene>
<feature type="domain" description="Peptidase M16 C-terminal" evidence="7">
    <location>
        <begin position="235"/>
        <end position="412"/>
    </location>
</feature>
<dbReference type="GO" id="GO:0008237">
    <property type="term" value="F:metallopeptidase activity"/>
    <property type="evidence" value="ECO:0007669"/>
    <property type="project" value="UniProtKB-KW"/>
</dbReference>
<sequence length="963" mass="103634">MSFVSPRSIALAGLVFLLPVIAACNAAAAATAAEAKVAVNPQTPAARAWGFADSDIPVDPNVVFGVLPNGMKYALLNNRTPKGGVAVRMHIGVGSLVENDDERGLVHFLEHMAFNGSTHVPEGDMVKLLARKGLAFGADSNASTGLDETVYMLNLPTASADMIDTGLMLMRETASELTIAPDAVERERGVVLSEIRGSDSPGRRNRVDALAFLLPDTILSERPSGGTEQTVLAASASQLRSLYDRYYRPENAILVMVGDFDVEAVEPKLRARFADWTGRGPAGAEADIGSVDFSRPAAAHAFIDPAIDDIVSLTFYKPWIDEPRNKVRWARELAQEVAEAIVDRRFARIAAAVDSPIIEGGMGGGTQWGKLSESISISAAIREGAWRQALPRLEQEYRRALEHGFTQGEVEERLARFRASIHSEVAGADTRSSQALADGLIRAGKEGLVFTRPETSKAMFDEVARVLDAGTVSDAFRAHVAGVSPPLVRITAKAPLQGGTDAVIAVLRESGRVAVTPPADTHVAAFAYEDFGPAGEVVDDERIGDLGIRRIRFANNVMLNIKRTDFEAGRVRLSVRVDGGELLATRDDPTRVLLAGSLAAGGLEAHDIDDLRTLFAGSTVQPVFGAGADFFGGAVAVAATDLRRQAGLFAAYVAHPGYSEDGLALFRRAVPQQYATFDATPGAVMDRDVSAILANDDPRAALPSLERVMGLDWQGLRAAISDSLAHGAIEIGVVGDIEEEQAIAAIASTFGAFPERRAAFDPRTEARKREWATDSRERVLIHKGAAGQARIAVYWPVLGEVEPGERVRVELLARTMQLMLLEQLREKLGESYAPAAGNRLSDDHPGFGYLAAASDAEISALPSVRAAIFSIARQLRERPVDGDLLDRVRRPILEELARSRRDNGYWLAFVDEATTRAGDLDRIRNTAAEVAAATPAQLRALARRYLVDERALVIKAVSDKRPH</sequence>
<dbReference type="AlphaFoldDB" id="A0A508AXT4"/>
<dbReference type="RefSeq" id="WP_141482238.1">
    <property type="nucleotide sequence ID" value="NZ_VICD02000160.1"/>
</dbReference>
<name>A0A508AXT4_9GAMM</name>
<evidence type="ECO:0000256" key="3">
    <source>
        <dbReference type="ARBA" id="ARBA00022801"/>
    </source>
</evidence>
<evidence type="ECO:0000259" key="7">
    <source>
        <dbReference type="Pfam" id="PF05193"/>
    </source>
</evidence>
<proteinExistence type="inferred from homology"/>
<evidence type="ECO:0000259" key="6">
    <source>
        <dbReference type="Pfam" id="PF00675"/>
    </source>
</evidence>
<dbReference type="InterPro" id="IPR050626">
    <property type="entry name" value="Peptidase_M16"/>
</dbReference>
<comment type="similarity">
    <text evidence="1">Belongs to the peptidase M16 family.</text>
</comment>
<evidence type="ECO:0000313" key="8">
    <source>
        <dbReference type="EMBL" id="KAB8188905.1"/>
    </source>
</evidence>
<keyword evidence="4" id="KW-0862">Zinc</keyword>
<dbReference type="PANTHER" id="PTHR43690:SF17">
    <property type="entry name" value="PROTEIN YHJJ"/>
    <property type="match status" value="1"/>
</dbReference>
<dbReference type="GO" id="GO:0046872">
    <property type="term" value="F:metal ion binding"/>
    <property type="evidence" value="ECO:0007669"/>
    <property type="project" value="InterPro"/>
</dbReference>